<organism evidence="3 4">
    <name type="scientific">Roseomonas gilardii</name>
    <dbReference type="NCBI Taxonomy" id="257708"/>
    <lineage>
        <taxon>Bacteria</taxon>
        <taxon>Pseudomonadati</taxon>
        <taxon>Pseudomonadota</taxon>
        <taxon>Alphaproteobacteria</taxon>
        <taxon>Acetobacterales</taxon>
        <taxon>Roseomonadaceae</taxon>
        <taxon>Roseomonas</taxon>
    </lineage>
</organism>
<reference evidence="3 4" key="1">
    <citation type="submission" date="2016-05" db="EMBL/GenBank/DDBJ databases">
        <title>Complete Genome and Methylome Analysis of Psychrotrophic Bacterial Isolates from Antarctic Lake Untersee.</title>
        <authorList>
            <person name="Fomenkov A."/>
            <person name="Akimov V.N."/>
            <person name="Vasilyeva L.V."/>
            <person name="Andersen D."/>
            <person name="Vincze T."/>
            <person name="Roberts R.J."/>
        </authorList>
    </citation>
    <scope>NUCLEOTIDE SEQUENCE [LARGE SCALE GENOMIC DNA]</scope>
    <source>
        <strain evidence="3 4">U14-5</strain>
    </source>
</reference>
<feature type="compositionally biased region" description="Pro residues" evidence="1">
    <location>
        <begin position="160"/>
        <end position="183"/>
    </location>
</feature>
<evidence type="ECO:0000259" key="2">
    <source>
        <dbReference type="Pfam" id="PF08239"/>
    </source>
</evidence>
<evidence type="ECO:0000313" key="3">
    <source>
        <dbReference type="EMBL" id="APT58644.1"/>
    </source>
</evidence>
<protein>
    <recommendedName>
        <fullName evidence="2">SH3b domain-containing protein</fullName>
    </recommendedName>
</protein>
<evidence type="ECO:0000313" key="4">
    <source>
        <dbReference type="Proteomes" id="UP000185494"/>
    </source>
</evidence>
<dbReference type="Pfam" id="PF08239">
    <property type="entry name" value="SH3_3"/>
    <property type="match status" value="1"/>
</dbReference>
<dbReference type="AlphaFoldDB" id="A0A1L7AIN0"/>
<feature type="region of interest" description="Disordered" evidence="1">
    <location>
        <begin position="157"/>
        <end position="237"/>
    </location>
</feature>
<evidence type="ECO:0000256" key="1">
    <source>
        <dbReference type="SAM" id="MobiDB-lite"/>
    </source>
</evidence>
<gene>
    <name evidence="3" type="ORF">RGI145_17520</name>
</gene>
<dbReference type="RefSeq" id="WP_075799401.1">
    <property type="nucleotide sequence ID" value="NZ_CP015583.1"/>
</dbReference>
<feature type="region of interest" description="Disordered" evidence="1">
    <location>
        <begin position="93"/>
        <end position="123"/>
    </location>
</feature>
<dbReference type="Gene3D" id="2.30.30.40">
    <property type="entry name" value="SH3 Domains"/>
    <property type="match status" value="1"/>
</dbReference>
<feature type="domain" description="SH3b" evidence="2">
    <location>
        <begin position="253"/>
        <end position="301"/>
    </location>
</feature>
<proteinExistence type="predicted"/>
<feature type="region of interest" description="Disordered" evidence="1">
    <location>
        <begin position="1"/>
        <end position="24"/>
    </location>
</feature>
<dbReference type="KEGG" id="rgi:RGI145_17520"/>
<sequence>MFQQDARPGWGSDTAEPDAQAGQTAKRRFEALKVLATVDDIAGRLDSIPYPARANVEFLLLDIRTQLQADHPDPAKLRATLMAVQRLLSTSQASRGRWAEQLADRPAPLSDPEGSHPPASRPGRGWLAGLLVCAGVMAGGWMLLPGEGVEAVRTMLSPAPTQPLPPQPLPPQAFPAQPVPARPVPSASSGSIPPAPETGPGTDEPRPGARLPAAAPVAPEPAGERGAPGTEARVEPRRAEEPVIARIAMRQAGNLRTEPRNQSQVLRTLPRGTALSVFREALGGWYQVGADQPWGWVHSSLTDRPR</sequence>
<name>A0A1L7AIN0_9PROT</name>
<feature type="compositionally biased region" description="Low complexity" evidence="1">
    <location>
        <begin position="208"/>
        <end position="231"/>
    </location>
</feature>
<dbReference type="EMBL" id="CP015583">
    <property type="protein sequence ID" value="APT58644.1"/>
    <property type="molecule type" value="Genomic_DNA"/>
</dbReference>
<accession>A0A1L7AIN0</accession>
<dbReference type="Proteomes" id="UP000185494">
    <property type="component" value="Chromosome 1"/>
</dbReference>
<dbReference type="InterPro" id="IPR003646">
    <property type="entry name" value="SH3-like_bac-type"/>
</dbReference>